<proteinExistence type="predicted"/>
<comment type="caution">
    <text evidence="1">The sequence shown here is derived from an EMBL/GenBank/DDBJ whole genome shotgun (WGS) entry which is preliminary data.</text>
</comment>
<organism evidence="1 2">
    <name type="scientific">Allacma fusca</name>
    <dbReference type="NCBI Taxonomy" id="39272"/>
    <lineage>
        <taxon>Eukaryota</taxon>
        <taxon>Metazoa</taxon>
        <taxon>Ecdysozoa</taxon>
        <taxon>Arthropoda</taxon>
        <taxon>Hexapoda</taxon>
        <taxon>Collembola</taxon>
        <taxon>Symphypleona</taxon>
        <taxon>Sminthuridae</taxon>
        <taxon>Allacma</taxon>
    </lineage>
</organism>
<dbReference type="Proteomes" id="UP000708208">
    <property type="component" value="Unassembled WGS sequence"/>
</dbReference>
<name>A0A8J2JK96_9HEXA</name>
<evidence type="ECO:0000313" key="2">
    <source>
        <dbReference type="Proteomes" id="UP000708208"/>
    </source>
</evidence>
<protein>
    <submittedName>
        <fullName evidence="1">Uncharacterized protein</fullName>
    </submittedName>
</protein>
<reference evidence="1" key="1">
    <citation type="submission" date="2021-06" db="EMBL/GenBank/DDBJ databases">
        <authorList>
            <person name="Hodson N. C."/>
            <person name="Mongue J. A."/>
            <person name="Jaron S. K."/>
        </authorList>
    </citation>
    <scope>NUCLEOTIDE SEQUENCE</scope>
</reference>
<dbReference type="EMBL" id="CAJVCH010080362">
    <property type="protein sequence ID" value="CAG7721541.1"/>
    <property type="molecule type" value="Genomic_DNA"/>
</dbReference>
<feature type="non-terminal residue" evidence="1">
    <location>
        <position position="1"/>
    </location>
</feature>
<keyword evidence="2" id="KW-1185">Reference proteome</keyword>
<accession>A0A8J2JK96</accession>
<evidence type="ECO:0000313" key="1">
    <source>
        <dbReference type="EMBL" id="CAG7721541.1"/>
    </source>
</evidence>
<gene>
    <name evidence="1" type="ORF">AFUS01_LOCUS10750</name>
</gene>
<sequence>FVINDLGHSQLGHSGTGDYFLEMCGLDGGKKGSEVAACPGECFKERGNSSVTPGHSRSWKELW</sequence>
<dbReference type="AlphaFoldDB" id="A0A8J2JK96"/>